<comment type="caution">
    <text evidence="9">The sequence shown here is derived from an EMBL/GenBank/DDBJ whole genome shotgun (WGS) entry which is preliminary data.</text>
</comment>
<dbReference type="SMART" id="SM00448">
    <property type="entry name" value="REC"/>
    <property type="match status" value="1"/>
</dbReference>
<dbReference type="PROSITE" id="PS50930">
    <property type="entry name" value="HTH_LYTTR"/>
    <property type="match status" value="1"/>
</dbReference>
<accession>A0ABN1N086</accession>
<evidence type="ECO:0000256" key="2">
    <source>
        <dbReference type="ARBA" id="ARBA00023012"/>
    </source>
</evidence>
<feature type="domain" description="HTH LytTR-type" evidence="8">
    <location>
        <begin position="138"/>
        <end position="238"/>
    </location>
</feature>
<dbReference type="Pfam" id="PF00072">
    <property type="entry name" value="Response_reg"/>
    <property type="match status" value="1"/>
</dbReference>
<dbReference type="GO" id="GO:0003677">
    <property type="term" value="F:DNA binding"/>
    <property type="evidence" value="ECO:0007669"/>
    <property type="project" value="UniProtKB-KW"/>
</dbReference>
<dbReference type="RefSeq" id="WP_343850872.1">
    <property type="nucleotide sequence ID" value="NZ_BAAAFI010000008.1"/>
</dbReference>
<dbReference type="PANTHER" id="PTHR48111">
    <property type="entry name" value="REGULATOR OF RPOS"/>
    <property type="match status" value="1"/>
</dbReference>
<evidence type="ECO:0000256" key="1">
    <source>
        <dbReference type="ARBA" id="ARBA00022553"/>
    </source>
</evidence>
<feature type="modified residue" description="4-aspartylphosphate" evidence="6">
    <location>
        <position position="57"/>
    </location>
</feature>
<evidence type="ECO:0000256" key="4">
    <source>
        <dbReference type="ARBA" id="ARBA00023125"/>
    </source>
</evidence>
<dbReference type="EMBL" id="BAAAFI010000008">
    <property type="protein sequence ID" value="GAA0878959.1"/>
    <property type="molecule type" value="Genomic_DNA"/>
</dbReference>
<evidence type="ECO:0000259" key="8">
    <source>
        <dbReference type="PROSITE" id="PS50930"/>
    </source>
</evidence>
<dbReference type="SUPFAM" id="SSF52172">
    <property type="entry name" value="CheY-like"/>
    <property type="match status" value="1"/>
</dbReference>
<dbReference type="InterPro" id="IPR007492">
    <property type="entry name" value="LytTR_DNA-bd_dom"/>
</dbReference>
<gene>
    <name evidence="9" type="ORF">GCM10009119_19270</name>
</gene>
<dbReference type="InterPro" id="IPR001789">
    <property type="entry name" value="Sig_transdc_resp-reg_receiver"/>
</dbReference>
<dbReference type="InterPro" id="IPR039420">
    <property type="entry name" value="WalR-like"/>
</dbReference>
<protein>
    <submittedName>
        <fullName evidence="9">LytTR family DNA-binding domain-containing protein</fullName>
    </submittedName>
</protein>
<proteinExistence type="predicted"/>
<organism evidence="9 10">
    <name type="scientific">Algoriphagus jejuensis</name>
    <dbReference type="NCBI Taxonomy" id="419934"/>
    <lineage>
        <taxon>Bacteria</taxon>
        <taxon>Pseudomonadati</taxon>
        <taxon>Bacteroidota</taxon>
        <taxon>Cytophagia</taxon>
        <taxon>Cytophagales</taxon>
        <taxon>Cyclobacteriaceae</taxon>
        <taxon>Algoriphagus</taxon>
    </lineage>
</organism>
<name>A0ABN1N086_9BACT</name>
<dbReference type="Pfam" id="PF04397">
    <property type="entry name" value="LytTR"/>
    <property type="match status" value="1"/>
</dbReference>
<keyword evidence="10" id="KW-1185">Reference proteome</keyword>
<evidence type="ECO:0000256" key="3">
    <source>
        <dbReference type="ARBA" id="ARBA00023015"/>
    </source>
</evidence>
<evidence type="ECO:0000256" key="6">
    <source>
        <dbReference type="PROSITE-ProRule" id="PRU00169"/>
    </source>
</evidence>
<dbReference type="PROSITE" id="PS50110">
    <property type="entry name" value="RESPONSE_REGULATORY"/>
    <property type="match status" value="1"/>
</dbReference>
<evidence type="ECO:0000313" key="9">
    <source>
        <dbReference type="EMBL" id="GAA0878959.1"/>
    </source>
</evidence>
<keyword evidence="3" id="KW-0805">Transcription regulation</keyword>
<keyword evidence="2" id="KW-0902">Two-component regulatory system</keyword>
<keyword evidence="5" id="KW-0804">Transcription</keyword>
<dbReference type="InterPro" id="IPR011006">
    <property type="entry name" value="CheY-like_superfamily"/>
</dbReference>
<dbReference type="Gene3D" id="2.40.50.1020">
    <property type="entry name" value="LytTr DNA-binding domain"/>
    <property type="match status" value="1"/>
</dbReference>
<keyword evidence="4 9" id="KW-0238">DNA-binding</keyword>
<dbReference type="PANTHER" id="PTHR48111:SF1">
    <property type="entry name" value="TWO-COMPONENT RESPONSE REGULATOR ORR33"/>
    <property type="match status" value="1"/>
</dbReference>
<dbReference type="Proteomes" id="UP001500469">
    <property type="component" value="Unassembled WGS sequence"/>
</dbReference>
<evidence type="ECO:0000313" key="10">
    <source>
        <dbReference type="Proteomes" id="UP001500469"/>
    </source>
</evidence>
<dbReference type="SMART" id="SM00850">
    <property type="entry name" value="LytTR"/>
    <property type="match status" value="1"/>
</dbReference>
<evidence type="ECO:0000259" key="7">
    <source>
        <dbReference type="PROSITE" id="PS50110"/>
    </source>
</evidence>
<keyword evidence="1 6" id="KW-0597">Phosphoprotein</keyword>
<sequence>MEKILKIGLLDDEEHPRTLISDVIESIPGYEIAFSSASPFEALELIRQNLIDILITDIKMPGFSGLELSRKILHLDVPVIICSAHGDFGVESFKVNAVYYILKPPSFFEVSIALDKARLALRGNKSVSYQPMEDLILFKESGDFKQVFVKPADISYIEQKAEMTWIFLDSGEVVKTRSRLYNTLEKVQRPFIVKIHRSYAVNYLKIKSLDPAFCHFQNGVRVPIGKEFRQDFAQFLRSKTLT</sequence>
<feature type="domain" description="Response regulatory" evidence="7">
    <location>
        <begin position="6"/>
        <end position="118"/>
    </location>
</feature>
<evidence type="ECO:0000256" key="5">
    <source>
        <dbReference type="ARBA" id="ARBA00023163"/>
    </source>
</evidence>
<reference evidence="9 10" key="1">
    <citation type="journal article" date="2019" name="Int. J. Syst. Evol. Microbiol.">
        <title>The Global Catalogue of Microorganisms (GCM) 10K type strain sequencing project: providing services to taxonomists for standard genome sequencing and annotation.</title>
        <authorList>
            <consortium name="The Broad Institute Genomics Platform"/>
            <consortium name="The Broad Institute Genome Sequencing Center for Infectious Disease"/>
            <person name="Wu L."/>
            <person name="Ma J."/>
        </authorList>
    </citation>
    <scope>NUCLEOTIDE SEQUENCE [LARGE SCALE GENOMIC DNA]</scope>
    <source>
        <strain evidence="9 10">JCM 16112</strain>
    </source>
</reference>
<dbReference type="Gene3D" id="3.40.50.2300">
    <property type="match status" value="1"/>
</dbReference>